<keyword evidence="2 4" id="KW-0067">ATP-binding</keyword>
<dbReference type="GO" id="GO:0016887">
    <property type="term" value="F:ATP hydrolysis activity"/>
    <property type="evidence" value="ECO:0007669"/>
    <property type="project" value="InterPro"/>
</dbReference>
<gene>
    <name evidence="4" type="ORF">IAA06_05805</name>
</gene>
<dbReference type="GO" id="GO:0016020">
    <property type="term" value="C:membrane"/>
    <property type="evidence" value="ECO:0007669"/>
    <property type="project" value="InterPro"/>
</dbReference>
<evidence type="ECO:0000313" key="4">
    <source>
        <dbReference type="EMBL" id="HJB28291.1"/>
    </source>
</evidence>
<dbReference type="InterPro" id="IPR017871">
    <property type="entry name" value="ABC_transporter-like_CS"/>
</dbReference>
<evidence type="ECO:0000313" key="5">
    <source>
        <dbReference type="Proteomes" id="UP000823842"/>
    </source>
</evidence>
<organism evidence="4 5">
    <name type="scientific">Candidatus Blautia faecavium</name>
    <dbReference type="NCBI Taxonomy" id="2838487"/>
    <lineage>
        <taxon>Bacteria</taxon>
        <taxon>Bacillati</taxon>
        <taxon>Bacillota</taxon>
        <taxon>Clostridia</taxon>
        <taxon>Lachnospirales</taxon>
        <taxon>Lachnospiraceae</taxon>
        <taxon>Blautia</taxon>
    </lineage>
</organism>
<comment type="caution">
    <text evidence="4">The sequence shown here is derived from an EMBL/GenBank/DDBJ whole genome shotgun (WGS) entry which is preliminary data.</text>
</comment>
<dbReference type="EMBL" id="DWYZ01000109">
    <property type="protein sequence ID" value="HJB28291.1"/>
    <property type="molecule type" value="Genomic_DNA"/>
</dbReference>
<reference evidence="4" key="1">
    <citation type="journal article" date="2021" name="PeerJ">
        <title>Extensive microbial diversity within the chicken gut microbiome revealed by metagenomics and culture.</title>
        <authorList>
            <person name="Gilroy R."/>
            <person name="Ravi A."/>
            <person name="Getino M."/>
            <person name="Pursley I."/>
            <person name="Horton D.L."/>
            <person name="Alikhan N.F."/>
            <person name="Baker D."/>
            <person name="Gharbi K."/>
            <person name="Hall N."/>
            <person name="Watson M."/>
            <person name="Adriaenssens E.M."/>
            <person name="Foster-Nyarko E."/>
            <person name="Jarju S."/>
            <person name="Secka A."/>
            <person name="Antonio M."/>
            <person name="Oren A."/>
            <person name="Chaudhuri R.R."/>
            <person name="La Ragione R."/>
            <person name="Hildebrand F."/>
            <person name="Pallen M.J."/>
        </authorList>
    </citation>
    <scope>NUCLEOTIDE SEQUENCE</scope>
    <source>
        <strain evidence="4">ChiSjej1B19-5720</strain>
    </source>
</reference>
<dbReference type="InterPro" id="IPR027417">
    <property type="entry name" value="P-loop_NTPase"/>
</dbReference>
<dbReference type="SUPFAM" id="SSF52540">
    <property type="entry name" value="P-loop containing nucleoside triphosphate hydrolases"/>
    <property type="match status" value="1"/>
</dbReference>
<dbReference type="GO" id="GO:0005524">
    <property type="term" value="F:ATP binding"/>
    <property type="evidence" value="ECO:0007669"/>
    <property type="project" value="UniProtKB-KW"/>
</dbReference>
<accession>A0A9D2RW25</accession>
<reference evidence="4" key="2">
    <citation type="submission" date="2021-04" db="EMBL/GenBank/DDBJ databases">
        <authorList>
            <person name="Gilroy R."/>
        </authorList>
    </citation>
    <scope>NUCLEOTIDE SEQUENCE</scope>
    <source>
        <strain evidence="4">ChiSjej1B19-5720</strain>
    </source>
</reference>
<dbReference type="InterPro" id="IPR003439">
    <property type="entry name" value="ABC_transporter-like_ATP-bd"/>
</dbReference>
<evidence type="ECO:0000256" key="2">
    <source>
        <dbReference type="ARBA" id="ARBA00022840"/>
    </source>
</evidence>
<sequence>MNAIKTEQLRKEYGDVVAVEGLDLEIEEGELFSLLGVNGAGKTTTIKMLSCLTRPTGGDAWLEGKSILSDTAAVKSLIAVSPQETAVAPGLSVRENLELMCGVYSLSGEKRDDRVLELTELLGLEKILKKKAGKLSGGWQRRLSIAMALVCHPRILFLDEPTLGLDVLARNELWDLIRSLKGTVTIILTTHYMEEAEILSDRIGIMKDGRLLVCGTVEYIKNITGADQFEDAFIQVVKGAEI</sequence>
<dbReference type="GO" id="GO:0140359">
    <property type="term" value="F:ABC-type transporter activity"/>
    <property type="evidence" value="ECO:0007669"/>
    <property type="project" value="InterPro"/>
</dbReference>
<name>A0A9D2RW25_9FIRM</name>
<dbReference type="InterPro" id="IPR026082">
    <property type="entry name" value="ABCA"/>
</dbReference>
<dbReference type="GO" id="GO:0005319">
    <property type="term" value="F:lipid transporter activity"/>
    <property type="evidence" value="ECO:0007669"/>
    <property type="project" value="TreeGrafter"/>
</dbReference>
<keyword evidence="1" id="KW-0547">Nucleotide-binding</keyword>
<dbReference type="Gene3D" id="3.40.50.300">
    <property type="entry name" value="P-loop containing nucleotide triphosphate hydrolases"/>
    <property type="match status" value="1"/>
</dbReference>
<dbReference type="InterPro" id="IPR003593">
    <property type="entry name" value="AAA+_ATPase"/>
</dbReference>
<dbReference type="Proteomes" id="UP000823842">
    <property type="component" value="Unassembled WGS sequence"/>
</dbReference>
<proteinExistence type="predicted"/>
<dbReference type="PANTHER" id="PTHR19229">
    <property type="entry name" value="ATP-BINDING CASSETTE TRANSPORTER SUBFAMILY A ABCA"/>
    <property type="match status" value="1"/>
</dbReference>
<dbReference type="SMART" id="SM00382">
    <property type="entry name" value="AAA"/>
    <property type="match status" value="1"/>
</dbReference>
<evidence type="ECO:0000256" key="1">
    <source>
        <dbReference type="ARBA" id="ARBA00022741"/>
    </source>
</evidence>
<protein>
    <submittedName>
        <fullName evidence="4">ABC transporter ATP-binding protein</fullName>
    </submittedName>
</protein>
<dbReference type="Pfam" id="PF00005">
    <property type="entry name" value="ABC_tran"/>
    <property type="match status" value="1"/>
</dbReference>
<dbReference type="PROSITE" id="PS50893">
    <property type="entry name" value="ABC_TRANSPORTER_2"/>
    <property type="match status" value="1"/>
</dbReference>
<dbReference type="PROSITE" id="PS00211">
    <property type="entry name" value="ABC_TRANSPORTER_1"/>
    <property type="match status" value="1"/>
</dbReference>
<dbReference type="AlphaFoldDB" id="A0A9D2RW25"/>
<evidence type="ECO:0000259" key="3">
    <source>
        <dbReference type="PROSITE" id="PS50893"/>
    </source>
</evidence>
<feature type="domain" description="ABC transporter" evidence="3">
    <location>
        <begin position="4"/>
        <end position="233"/>
    </location>
</feature>